<feature type="region of interest" description="Disordered" evidence="1">
    <location>
        <begin position="116"/>
        <end position="165"/>
    </location>
</feature>
<gene>
    <name evidence="2" type="ORF">K505DRAFT_342323</name>
</gene>
<evidence type="ECO:0000313" key="3">
    <source>
        <dbReference type="Proteomes" id="UP000799757"/>
    </source>
</evidence>
<dbReference type="EMBL" id="MU002241">
    <property type="protein sequence ID" value="KAF2788156.1"/>
    <property type="molecule type" value="Genomic_DNA"/>
</dbReference>
<feature type="region of interest" description="Disordered" evidence="1">
    <location>
        <begin position="1"/>
        <end position="30"/>
    </location>
</feature>
<keyword evidence="3" id="KW-1185">Reference proteome</keyword>
<evidence type="ECO:0000256" key="1">
    <source>
        <dbReference type="SAM" id="MobiDB-lite"/>
    </source>
</evidence>
<reference evidence="2" key="1">
    <citation type="journal article" date="2020" name="Stud. Mycol.">
        <title>101 Dothideomycetes genomes: a test case for predicting lifestyles and emergence of pathogens.</title>
        <authorList>
            <person name="Haridas S."/>
            <person name="Albert R."/>
            <person name="Binder M."/>
            <person name="Bloem J."/>
            <person name="Labutti K."/>
            <person name="Salamov A."/>
            <person name="Andreopoulos B."/>
            <person name="Baker S."/>
            <person name="Barry K."/>
            <person name="Bills G."/>
            <person name="Bluhm B."/>
            <person name="Cannon C."/>
            <person name="Castanera R."/>
            <person name="Culley D."/>
            <person name="Daum C."/>
            <person name="Ezra D."/>
            <person name="Gonzalez J."/>
            <person name="Henrissat B."/>
            <person name="Kuo A."/>
            <person name="Liang C."/>
            <person name="Lipzen A."/>
            <person name="Lutzoni F."/>
            <person name="Magnuson J."/>
            <person name="Mondo S."/>
            <person name="Nolan M."/>
            <person name="Ohm R."/>
            <person name="Pangilinan J."/>
            <person name="Park H.-J."/>
            <person name="Ramirez L."/>
            <person name="Alfaro M."/>
            <person name="Sun H."/>
            <person name="Tritt A."/>
            <person name="Yoshinaga Y."/>
            <person name="Zwiers L.-H."/>
            <person name="Turgeon B."/>
            <person name="Goodwin S."/>
            <person name="Spatafora J."/>
            <person name="Crous P."/>
            <person name="Grigoriev I."/>
        </authorList>
    </citation>
    <scope>NUCLEOTIDE SEQUENCE</scope>
    <source>
        <strain evidence="2">CBS 109.77</strain>
    </source>
</reference>
<accession>A0A6A6WVK6</accession>
<proteinExistence type="predicted"/>
<evidence type="ECO:0000313" key="2">
    <source>
        <dbReference type="EMBL" id="KAF2788156.1"/>
    </source>
</evidence>
<sequence>MQAPAAAPRPSVPPCPSPPALPTLVSTTRRSFSVRSSSRVTSWHPPNRRNAAILEIPAPFRPLAHPLLHPLRSPHGTRVRRHNTAVRLCSPGHIGTRGVIDPRICTRASSTLGINEKSTRSIDAADNAAHHRSAHPPPAPRSSATQDLPICSPARSSPCTPVRYP</sequence>
<dbReference type="AlphaFoldDB" id="A0A6A6WVK6"/>
<feature type="compositionally biased region" description="Pro residues" evidence="1">
    <location>
        <begin position="10"/>
        <end position="21"/>
    </location>
</feature>
<protein>
    <submittedName>
        <fullName evidence="2">Uncharacterized protein</fullName>
    </submittedName>
</protein>
<organism evidence="2 3">
    <name type="scientific">Melanomma pulvis-pyrius CBS 109.77</name>
    <dbReference type="NCBI Taxonomy" id="1314802"/>
    <lineage>
        <taxon>Eukaryota</taxon>
        <taxon>Fungi</taxon>
        <taxon>Dikarya</taxon>
        <taxon>Ascomycota</taxon>
        <taxon>Pezizomycotina</taxon>
        <taxon>Dothideomycetes</taxon>
        <taxon>Pleosporomycetidae</taxon>
        <taxon>Pleosporales</taxon>
        <taxon>Melanommataceae</taxon>
        <taxon>Melanomma</taxon>
    </lineage>
</organism>
<dbReference type="Proteomes" id="UP000799757">
    <property type="component" value="Unassembled WGS sequence"/>
</dbReference>
<name>A0A6A6WVK6_9PLEO</name>